<organism evidence="2 3">
    <name type="scientific">Wandonia haliotis</name>
    <dbReference type="NCBI Taxonomy" id="574963"/>
    <lineage>
        <taxon>Bacteria</taxon>
        <taxon>Pseudomonadati</taxon>
        <taxon>Bacteroidota</taxon>
        <taxon>Flavobacteriia</taxon>
        <taxon>Flavobacteriales</taxon>
        <taxon>Crocinitomicaceae</taxon>
        <taxon>Wandonia</taxon>
    </lineage>
</organism>
<comment type="caution">
    <text evidence="2">The sequence shown here is derived from an EMBL/GenBank/DDBJ whole genome shotgun (WGS) entry which is preliminary data.</text>
</comment>
<reference evidence="2 3" key="1">
    <citation type="journal article" date="2019" name="Int. J. Syst. Evol. Microbiol.">
        <title>The Global Catalogue of Microorganisms (GCM) 10K type strain sequencing project: providing services to taxonomists for standard genome sequencing and annotation.</title>
        <authorList>
            <consortium name="The Broad Institute Genomics Platform"/>
            <consortium name="The Broad Institute Genome Sequencing Center for Infectious Disease"/>
            <person name="Wu L."/>
            <person name="Ma J."/>
        </authorList>
    </citation>
    <scope>NUCLEOTIDE SEQUENCE [LARGE SCALE GENOMIC DNA]</scope>
    <source>
        <strain evidence="2 3">JCM 16083</strain>
    </source>
</reference>
<gene>
    <name evidence="2" type="ORF">GCM10009118_24470</name>
</gene>
<sequence length="165" mass="19143">MSKVKFYLVCASFAILIPVAQIGGIYLIMENYFKIVPHQDEIEKYVSQDLFETKLISHRTIQTESFLKILLRSNEKKTTEYYFVPNISHNIYDNDSLIIGEVVNIIYDSKVKPDQSVILDLKCKLKDTTVQLDDSYFSFNVINTTNLKERKILTKVTSANNVYKK</sequence>
<keyword evidence="1" id="KW-0472">Membrane</keyword>
<keyword evidence="3" id="KW-1185">Reference proteome</keyword>
<protein>
    <submittedName>
        <fullName evidence="2">Uncharacterized protein</fullName>
    </submittedName>
</protein>
<dbReference type="Proteomes" id="UP001501126">
    <property type="component" value="Unassembled WGS sequence"/>
</dbReference>
<proteinExistence type="predicted"/>
<keyword evidence="1" id="KW-0812">Transmembrane</keyword>
<dbReference type="EMBL" id="BAAAFH010000021">
    <property type="protein sequence ID" value="GAA0876037.1"/>
    <property type="molecule type" value="Genomic_DNA"/>
</dbReference>
<keyword evidence="1" id="KW-1133">Transmembrane helix</keyword>
<evidence type="ECO:0000313" key="2">
    <source>
        <dbReference type="EMBL" id="GAA0876037.1"/>
    </source>
</evidence>
<evidence type="ECO:0000256" key="1">
    <source>
        <dbReference type="SAM" id="Phobius"/>
    </source>
</evidence>
<accession>A0ABN1MRP2</accession>
<name>A0ABN1MRP2_9FLAO</name>
<evidence type="ECO:0000313" key="3">
    <source>
        <dbReference type="Proteomes" id="UP001501126"/>
    </source>
</evidence>
<feature type="transmembrane region" description="Helical" evidence="1">
    <location>
        <begin position="6"/>
        <end position="29"/>
    </location>
</feature>